<keyword evidence="3" id="KW-0645">Protease</keyword>
<protein>
    <submittedName>
        <fullName evidence="3">TIGR02281 family clan AA aspartic protease</fullName>
        <ecNumber evidence="3">3.4.23.-</ecNumber>
    </submittedName>
</protein>
<dbReference type="GO" id="GO:0004190">
    <property type="term" value="F:aspartic-type endopeptidase activity"/>
    <property type="evidence" value="ECO:0007669"/>
    <property type="project" value="InterPro"/>
</dbReference>
<evidence type="ECO:0000313" key="4">
    <source>
        <dbReference type="Proteomes" id="UP000551327"/>
    </source>
</evidence>
<dbReference type="PROSITE" id="PS50175">
    <property type="entry name" value="ASP_PROT_RETROV"/>
    <property type="match status" value="1"/>
</dbReference>
<reference evidence="3 4" key="1">
    <citation type="submission" date="2020-08" db="EMBL/GenBank/DDBJ databases">
        <title>The genome sequence of type strain Novosphingobium piscinae KCTC 42194.</title>
        <authorList>
            <person name="Liu Y."/>
        </authorList>
    </citation>
    <scope>NUCLEOTIDE SEQUENCE [LARGE SCALE GENOMIC DNA]</scope>
    <source>
        <strain evidence="3 4">KCTC 42194</strain>
    </source>
</reference>
<dbReference type="InterPro" id="IPR021109">
    <property type="entry name" value="Peptidase_aspartic_dom_sf"/>
</dbReference>
<evidence type="ECO:0000313" key="3">
    <source>
        <dbReference type="EMBL" id="MBC2669725.1"/>
    </source>
</evidence>
<dbReference type="AlphaFoldDB" id="A0A7X1FZ91"/>
<dbReference type="NCBIfam" id="TIGR02281">
    <property type="entry name" value="clan_AA_DTGA"/>
    <property type="match status" value="1"/>
</dbReference>
<dbReference type="InterPro" id="IPR011969">
    <property type="entry name" value="Clan_AA_Asp_peptidase_C"/>
</dbReference>
<dbReference type="Gene3D" id="2.40.70.10">
    <property type="entry name" value="Acid Proteases"/>
    <property type="match status" value="1"/>
</dbReference>
<keyword evidence="4" id="KW-1185">Reference proteome</keyword>
<dbReference type="InterPro" id="IPR001969">
    <property type="entry name" value="Aspartic_peptidase_AS"/>
</dbReference>
<dbReference type="GO" id="GO:0006508">
    <property type="term" value="P:proteolysis"/>
    <property type="evidence" value="ECO:0007669"/>
    <property type="project" value="UniProtKB-KW"/>
</dbReference>
<sequence>MKQLGVILVGFATIALAFGGSRSPDGPPAAPGAAPVPAITPSAPAARRASFAGESLVIPRDASGQFHVDLVVNGAPARFLVDTGADVVALTEADAERAGLVVDPASYRPILRTASGEGYGAPARLDRLAIGQVELRDVTAVVVKDLGTSLLGQSALARLGRVELSGDRLVLEPRS</sequence>
<feature type="domain" description="Peptidase A2" evidence="2">
    <location>
        <begin position="77"/>
        <end position="155"/>
    </location>
</feature>
<dbReference type="RefSeq" id="WP_185679591.1">
    <property type="nucleotide sequence ID" value="NZ_JACLAX010000010.1"/>
</dbReference>
<dbReference type="PROSITE" id="PS00141">
    <property type="entry name" value="ASP_PROTEASE"/>
    <property type="match status" value="1"/>
</dbReference>
<dbReference type="SUPFAM" id="SSF50630">
    <property type="entry name" value="Acid proteases"/>
    <property type="match status" value="1"/>
</dbReference>
<evidence type="ECO:0000256" key="1">
    <source>
        <dbReference type="ARBA" id="ARBA00022801"/>
    </source>
</evidence>
<dbReference type="EC" id="3.4.23.-" evidence="3"/>
<dbReference type="CDD" id="cd05483">
    <property type="entry name" value="retropepsin_like_bacteria"/>
    <property type="match status" value="1"/>
</dbReference>
<accession>A0A7X1FZ91</accession>
<dbReference type="InterPro" id="IPR001995">
    <property type="entry name" value="Peptidase_A2_cat"/>
</dbReference>
<comment type="caution">
    <text evidence="3">The sequence shown here is derived from an EMBL/GenBank/DDBJ whole genome shotgun (WGS) entry which is preliminary data.</text>
</comment>
<organism evidence="3 4">
    <name type="scientific">Novosphingobium piscinae</name>
    <dbReference type="NCBI Taxonomy" id="1507448"/>
    <lineage>
        <taxon>Bacteria</taxon>
        <taxon>Pseudomonadati</taxon>
        <taxon>Pseudomonadota</taxon>
        <taxon>Alphaproteobacteria</taxon>
        <taxon>Sphingomonadales</taxon>
        <taxon>Sphingomonadaceae</taxon>
        <taxon>Novosphingobium</taxon>
    </lineage>
</organism>
<proteinExistence type="predicted"/>
<gene>
    <name evidence="3" type="ORF">H7F53_11280</name>
</gene>
<keyword evidence="1 3" id="KW-0378">Hydrolase</keyword>
<dbReference type="EMBL" id="JACLAX010000010">
    <property type="protein sequence ID" value="MBC2669725.1"/>
    <property type="molecule type" value="Genomic_DNA"/>
</dbReference>
<dbReference type="InterPro" id="IPR034122">
    <property type="entry name" value="Retropepsin-like_bacterial"/>
</dbReference>
<dbReference type="Proteomes" id="UP000551327">
    <property type="component" value="Unassembled WGS sequence"/>
</dbReference>
<name>A0A7X1FZ91_9SPHN</name>
<dbReference type="Pfam" id="PF13975">
    <property type="entry name" value="gag-asp_proteas"/>
    <property type="match status" value="1"/>
</dbReference>
<evidence type="ECO:0000259" key="2">
    <source>
        <dbReference type="PROSITE" id="PS50175"/>
    </source>
</evidence>